<proteinExistence type="predicted"/>
<protein>
    <submittedName>
        <fullName evidence="1">Uncharacterized protein</fullName>
    </submittedName>
</protein>
<organism evidence="1 2">
    <name type="scientific">Massilia eurypsychrophila</name>
    <dbReference type="NCBI Taxonomy" id="1485217"/>
    <lineage>
        <taxon>Bacteria</taxon>
        <taxon>Pseudomonadati</taxon>
        <taxon>Pseudomonadota</taxon>
        <taxon>Betaproteobacteria</taxon>
        <taxon>Burkholderiales</taxon>
        <taxon>Oxalobacteraceae</taxon>
        <taxon>Telluria group</taxon>
        <taxon>Massilia</taxon>
    </lineage>
</organism>
<keyword evidence="2" id="KW-1185">Reference proteome</keyword>
<evidence type="ECO:0000313" key="1">
    <source>
        <dbReference type="EMBL" id="PIL44495.1"/>
    </source>
</evidence>
<gene>
    <name evidence="1" type="ORF">CR105_13645</name>
</gene>
<reference evidence="1 2" key="1">
    <citation type="submission" date="2017-10" db="EMBL/GenBank/DDBJ databases">
        <title>Massilia psychrophilum sp. nov., a novel purple-pigmented bacterium isolated from Tianshan glacier, Xinjiang Municipality, China.</title>
        <authorList>
            <person name="Wang H."/>
        </authorList>
    </citation>
    <scope>NUCLEOTIDE SEQUENCE [LARGE SCALE GENOMIC DNA]</scope>
    <source>
        <strain evidence="1 2">JCM 30074</strain>
    </source>
</reference>
<dbReference type="EMBL" id="PDOC01000007">
    <property type="protein sequence ID" value="PIL44495.1"/>
    <property type="molecule type" value="Genomic_DNA"/>
</dbReference>
<comment type="caution">
    <text evidence="1">The sequence shown here is derived from an EMBL/GenBank/DDBJ whole genome shotgun (WGS) entry which is preliminary data.</text>
</comment>
<name>A0A2G8TEL6_9BURK</name>
<sequence>MTDALHDYFMLPHSYFHKQVSMIEDFGLHDATLVSVHFVWVDGTCILTVRHSQLSDCMLTFSGVSRVTLPRTYPWGRSQSINSACQPKAGQYEIEMQSGDVLEIHACQVKLTVIS</sequence>
<accession>A0A2G8TEL6</accession>
<evidence type="ECO:0000313" key="2">
    <source>
        <dbReference type="Proteomes" id="UP000230390"/>
    </source>
</evidence>
<dbReference type="Proteomes" id="UP000230390">
    <property type="component" value="Unassembled WGS sequence"/>
</dbReference>
<dbReference type="AlphaFoldDB" id="A0A2G8TEL6"/>